<feature type="binding site" evidence="5">
    <location>
        <begin position="239"/>
        <end position="241"/>
    </location>
    <ligand>
        <name>Mo-molybdopterin</name>
        <dbReference type="ChEBI" id="CHEBI:71302"/>
    </ligand>
</feature>
<proteinExistence type="inferred from homology"/>
<dbReference type="PROSITE" id="PS51318">
    <property type="entry name" value="TAT"/>
    <property type="match status" value="1"/>
</dbReference>
<dbReference type="SUPFAM" id="SSF56524">
    <property type="entry name" value="Oxidoreductase molybdopterin-binding domain"/>
    <property type="match status" value="1"/>
</dbReference>
<evidence type="ECO:0000256" key="3">
    <source>
        <dbReference type="ARBA" id="ARBA00022729"/>
    </source>
</evidence>
<comment type="similarity">
    <text evidence="5">Belongs to the MsrP family.</text>
</comment>
<dbReference type="InterPro" id="IPR006311">
    <property type="entry name" value="TAT_signal"/>
</dbReference>
<feature type="binding site" evidence="5">
    <location>
        <position position="82"/>
    </location>
    <ligand>
        <name>Mo-molybdopterin</name>
        <dbReference type="ChEBI" id="CHEBI:71302"/>
    </ligand>
</feature>
<comment type="function">
    <text evidence="5">Part of the MsrPQ system that repairs oxidized cell envelope proteins containing methionine sulfoxide residues (Met-O), using respiratory chain electrons. Thus protects these proteins from oxidative-stress damage caused by reactive species of oxygen and chlorine. MsrPQ is essential for the maintenance of envelope integrity under bleach stress, rescuing a wide series of structurally unrelated cell envelope proteins from methionine oxidation. The catalytic subunit MsrP is non-stereospecific, being able to reduce both (R-) and (S-) diastereoisomers of methionine sulfoxide.</text>
</comment>
<feature type="binding site" evidence="5">
    <location>
        <position position="175"/>
    </location>
    <ligand>
        <name>Mo-molybdopterin</name>
        <dbReference type="ChEBI" id="CHEBI:71302"/>
    </ligand>
</feature>
<comment type="subunit">
    <text evidence="5">Heterodimer of a catalytic subunit (MsrP) and a heme-binding subunit (MsrQ).</text>
</comment>
<dbReference type="PANTHER" id="PTHR43032">
    <property type="entry name" value="PROTEIN-METHIONINE-SULFOXIDE REDUCTASE"/>
    <property type="match status" value="1"/>
</dbReference>
<comment type="caution">
    <text evidence="5">Lacks conserved residue(s) required for the propagation of feature annotation.</text>
</comment>
<comment type="PTM">
    <text evidence="5">Predicted to be exported by the Tat system. The position of the signal peptide cleavage has not been experimentally proven.</text>
</comment>
<dbReference type="OrthoDB" id="9778777at2"/>
<evidence type="ECO:0000256" key="5">
    <source>
        <dbReference type="HAMAP-Rule" id="MF_01206"/>
    </source>
</evidence>
<dbReference type="RefSeq" id="WP_129206774.1">
    <property type="nucleotide sequence ID" value="NZ_BMGU01000001.1"/>
</dbReference>
<dbReference type="InterPro" id="IPR036374">
    <property type="entry name" value="OxRdtase_Mopterin-bd_sf"/>
</dbReference>
<feature type="binding site" evidence="5">
    <location>
        <position position="140"/>
    </location>
    <ligand>
        <name>Mo-molybdopterin</name>
        <dbReference type="ChEBI" id="CHEBI:71302"/>
    </ligand>
    <ligandPart>
        <name>Mo</name>
        <dbReference type="ChEBI" id="CHEBI:28685"/>
    </ligandPart>
</feature>
<accession>A0A4Q1SI06</accession>
<keyword evidence="4 5" id="KW-0560">Oxidoreductase</keyword>
<evidence type="ECO:0000259" key="6">
    <source>
        <dbReference type="Pfam" id="PF00174"/>
    </source>
</evidence>
<dbReference type="NCBIfam" id="TIGR01409">
    <property type="entry name" value="TAT_signal_seq"/>
    <property type="match status" value="1"/>
</dbReference>
<comment type="caution">
    <text evidence="7">The sequence shown here is derived from an EMBL/GenBank/DDBJ whole genome shotgun (WGS) entry which is preliminary data.</text>
</comment>
<dbReference type="InterPro" id="IPR019546">
    <property type="entry name" value="TAT_signal_bac_arc"/>
</dbReference>
<dbReference type="InterPro" id="IPR022867">
    <property type="entry name" value="MsrP"/>
</dbReference>
<feature type="binding site" evidence="5">
    <location>
        <position position="228"/>
    </location>
    <ligand>
        <name>Mo-molybdopterin</name>
        <dbReference type="ChEBI" id="CHEBI:71302"/>
    </ligand>
</feature>
<evidence type="ECO:0000313" key="8">
    <source>
        <dbReference type="Proteomes" id="UP000290253"/>
    </source>
</evidence>
<evidence type="ECO:0000256" key="1">
    <source>
        <dbReference type="ARBA" id="ARBA00022505"/>
    </source>
</evidence>
<comment type="cofactor">
    <cofactor evidence="5">
        <name>Mo-molybdopterin</name>
        <dbReference type="ChEBI" id="CHEBI:71302"/>
    </cofactor>
    <text evidence="5">Binds 1 Mo-molybdopterin (Mo-MPT) cofactor per subunit.</text>
</comment>
<dbReference type="EC" id="1.8.5.-" evidence="5"/>
<keyword evidence="1 5" id="KW-0500">Molybdenum</keyword>
<dbReference type="PANTHER" id="PTHR43032:SF3">
    <property type="entry name" value="PROTEIN-METHIONINE-SULFOXIDE REDUCTASE CATALYTIC SUBUNIT MSRP"/>
    <property type="match status" value="1"/>
</dbReference>
<keyword evidence="2 5" id="KW-0479">Metal-binding</keyword>
<protein>
    <recommendedName>
        <fullName evidence="5">Protein-methionine-sulfoxide reductase catalytic subunit MsrP</fullName>
        <ecNumber evidence="5">1.8.5.-</ecNumber>
    </recommendedName>
</protein>
<evidence type="ECO:0000313" key="7">
    <source>
        <dbReference type="EMBL" id="RXS96993.1"/>
    </source>
</evidence>
<dbReference type="EMBL" id="SDMK01000001">
    <property type="protein sequence ID" value="RXS96993.1"/>
    <property type="molecule type" value="Genomic_DNA"/>
</dbReference>
<name>A0A4Q1SI06_9BACT</name>
<keyword evidence="3 5" id="KW-0732">Signal</keyword>
<dbReference type="GO" id="GO:0043546">
    <property type="term" value="F:molybdopterin cofactor binding"/>
    <property type="evidence" value="ECO:0007669"/>
    <property type="project" value="UniProtKB-UniRule"/>
</dbReference>
<organism evidence="7 8">
    <name type="scientific">Silvibacterium dinghuense</name>
    <dbReference type="NCBI Taxonomy" id="1560006"/>
    <lineage>
        <taxon>Bacteria</taxon>
        <taxon>Pseudomonadati</taxon>
        <taxon>Acidobacteriota</taxon>
        <taxon>Terriglobia</taxon>
        <taxon>Terriglobales</taxon>
        <taxon>Acidobacteriaceae</taxon>
        <taxon>Silvibacterium</taxon>
    </lineage>
</organism>
<evidence type="ECO:0000256" key="4">
    <source>
        <dbReference type="ARBA" id="ARBA00023002"/>
    </source>
</evidence>
<dbReference type="GO" id="GO:0016672">
    <property type="term" value="F:oxidoreductase activity, acting on a sulfur group of donors, quinone or similar compound as acceptor"/>
    <property type="evidence" value="ECO:0007669"/>
    <property type="project" value="UniProtKB-UniRule"/>
</dbReference>
<dbReference type="InterPro" id="IPR000572">
    <property type="entry name" value="OxRdtase_Mopterin-bd_dom"/>
</dbReference>
<dbReference type="Pfam" id="PF00174">
    <property type="entry name" value="Oxidored_molyb"/>
    <property type="match status" value="1"/>
</dbReference>
<feature type="binding site" evidence="5">
    <location>
        <begin position="85"/>
        <end position="86"/>
    </location>
    <ligand>
        <name>Mo-molybdopterin</name>
        <dbReference type="ChEBI" id="CHEBI:71302"/>
    </ligand>
</feature>
<dbReference type="AlphaFoldDB" id="A0A4Q1SI06"/>
<keyword evidence="8" id="KW-1185">Reference proteome</keyword>
<dbReference type="HAMAP" id="MF_01206">
    <property type="entry name" value="MsrP"/>
    <property type="match status" value="1"/>
</dbReference>
<reference evidence="7 8" key="1">
    <citation type="journal article" date="2016" name="Int. J. Syst. Evol. Microbiol.">
        <title>Acidipila dinghuensis sp. nov., an acidobacterium isolated from forest soil.</title>
        <authorList>
            <person name="Jiang Y.W."/>
            <person name="Wang J."/>
            <person name="Chen M.H."/>
            <person name="Lv Y.Y."/>
            <person name="Qiu L.H."/>
        </authorList>
    </citation>
    <scope>NUCLEOTIDE SEQUENCE [LARGE SCALE GENOMIC DNA]</scope>
    <source>
        <strain evidence="7 8">DHOF10</strain>
    </source>
</reference>
<dbReference type="Gene3D" id="3.90.420.10">
    <property type="entry name" value="Oxidoreductase, molybdopterin-binding domain"/>
    <property type="match status" value="1"/>
</dbReference>
<comment type="catalytic activity">
    <reaction evidence="5">
        <text>L-methionyl-[protein] + a quinone + H2O = L-methionyl-(S)-S-oxide-[protein] + a quinol</text>
        <dbReference type="Rhea" id="RHEA:51292"/>
        <dbReference type="Rhea" id="RHEA-COMP:12313"/>
        <dbReference type="Rhea" id="RHEA-COMP:12315"/>
        <dbReference type="ChEBI" id="CHEBI:15377"/>
        <dbReference type="ChEBI" id="CHEBI:16044"/>
        <dbReference type="ChEBI" id="CHEBI:24646"/>
        <dbReference type="ChEBI" id="CHEBI:44120"/>
        <dbReference type="ChEBI" id="CHEBI:132124"/>
    </reaction>
</comment>
<dbReference type="GO" id="GO:0046872">
    <property type="term" value="F:metal ion binding"/>
    <property type="evidence" value="ECO:0007669"/>
    <property type="project" value="UniProtKB-KW"/>
</dbReference>
<sequence>MWIRKASEIPSSEITPKSSWLNRRAFMAAAGAAGLAAVAGKDLERLAHPDGVHADTKLSTVSSPLSGRGLTETAYNDITHYNNFYEFGTDKGDPSRNAWRLKTRPWTVSVEGLVKTKKTFDIDSLMKLRPLEDRIYRFRCVEAWSMVIPWVGYSLSEFIQQCDPLPSAKYVQFLSLADPKQMPGLGESSIQWPYSEGLRMDEAMHPLTLFTFGLYGETLPNQDGAPVRIVVPWKYGFKSAKSIVKVRFLDKQPRTTWNDLAPDEYGFYSNVNPNVDHPRWSQKTERVIGASLFHQRQSTLMFNGYEDQVAGLYKGMDLRRNY</sequence>
<feature type="domain" description="Oxidoreductase molybdopterin-binding" evidence="6">
    <location>
        <begin position="102"/>
        <end position="257"/>
    </location>
</feature>
<evidence type="ECO:0000256" key="2">
    <source>
        <dbReference type="ARBA" id="ARBA00022723"/>
    </source>
</evidence>
<gene>
    <name evidence="5 7" type="primary">msrP</name>
    <name evidence="7" type="ORF">ESZ00_03400</name>
</gene>
<dbReference type="Proteomes" id="UP000290253">
    <property type="component" value="Unassembled WGS sequence"/>
</dbReference>
<dbReference type="NCBIfam" id="NF003767">
    <property type="entry name" value="PRK05363.1"/>
    <property type="match status" value="1"/>
</dbReference>
<dbReference type="GO" id="GO:0030091">
    <property type="term" value="P:protein repair"/>
    <property type="evidence" value="ECO:0007669"/>
    <property type="project" value="UniProtKB-UniRule"/>
</dbReference>
<comment type="catalytic activity">
    <reaction evidence="5">
        <text>L-methionyl-[protein] + a quinone + H2O = L-methionyl-(R)-S-oxide-[protein] + a quinol</text>
        <dbReference type="Rhea" id="RHEA:51296"/>
        <dbReference type="Rhea" id="RHEA-COMP:12313"/>
        <dbReference type="Rhea" id="RHEA-COMP:12314"/>
        <dbReference type="ChEBI" id="CHEBI:15377"/>
        <dbReference type="ChEBI" id="CHEBI:16044"/>
        <dbReference type="ChEBI" id="CHEBI:24646"/>
        <dbReference type="ChEBI" id="CHEBI:45764"/>
        <dbReference type="ChEBI" id="CHEBI:132124"/>
    </reaction>
</comment>